<dbReference type="InterPro" id="IPR036388">
    <property type="entry name" value="WH-like_DNA-bd_sf"/>
</dbReference>
<dbReference type="InterPro" id="IPR051534">
    <property type="entry name" value="CBASS_pafABC_assoc_protein"/>
</dbReference>
<dbReference type="RefSeq" id="WP_057934588.1">
    <property type="nucleotide sequence ID" value="NZ_LMZQ01000033.1"/>
</dbReference>
<dbReference type="Gene3D" id="1.10.10.10">
    <property type="entry name" value="Winged helix-like DNA-binding domain superfamily/Winged helix DNA-binding domain"/>
    <property type="match status" value="1"/>
</dbReference>
<evidence type="ECO:0000313" key="5">
    <source>
        <dbReference type="Proteomes" id="UP000051950"/>
    </source>
</evidence>
<evidence type="ECO:0000256" key="2">
    <source>
        <dbReference type="ARBA" id="ARBA00023163"/>
    </source>
</evidence>
<keyword evidence="5" id="KW-1185">Reference proteome</keyword>
<dbReference type="GO" id="GO:0003700">
    <property type="term" value="F:DNA-binding transcription factor activity"/>
    <property type="evidence" value="ECO:0007669"/>
    <property type="project" value="InterPro"/>
</dbReference>
<dbReference type="PROSITE" id="PS51000">
    <property type="entry name" value="HTH_DEOR_2"/>
    <property type="match status" value="1"/>
</dbReference>
<comment type="caution">
    <text evidence="4">The sequence shown here is derived from an EMBL/GenBank/DDBJ whole genome shotgun (WGS) entry which is preliminary data.</text>
</comment>
<dbReference type="Pfam" id="PF13280">
    <property type="entry name" value="WYL"/>
    <property type="match status" value="1"/>
</dbReference>
<name>A0A0T5VIP1_9SPHI</name>
<dbReference type="STRING" id="687842.ASU31_22980"/>
<dbReference type="PANTHER" id="PTHR34580:SF1">
    <property type="entry name" value="PROTEIN PAFC"/>
    <property type="match status" value="1"/>
</dbReference>
<keyword evidence="1" id="KW-0805">Transcription regulation</keyword>
<dbReference type="Proteomes" id="UP000051950">
    <property type="component" value="Unassembled WGS sequence"/>
</dbReference>
<dbReference type="PROSITE" id="PS52050">
    <property type="entry name" value="WYL"/>
    <property type="match status" value="1"/>
</dbReference>
<dbReference type="PANTHER" id="PTHR34580">
    <property type="match status" value="1"/>
</dbReference>
<dbReference type="Pfam" id="PF08279">
    <property type="entry name" value="HTH_11"/>
    <property type="match status" value="1"/>
</dbReference>
<dbReference type="EMBL" id="LMZQ01000033">
    <property type="protein sequence ID" value="KRT13742.1"/>
    <property type="molecule type" value="Genomic_DNA"/>
</dbReference>
<evidence type="ECO:0000259" key="3">
    <source>
        <dbReference type="PROSITE" id="PS51000"/>
    </source>
</evidence>
<dbReference type="SUPFAM" id="SSF46785">
    <property type="entry name" value="Winged helix' DNA-binding domain"/>
    <property type="match status" value="1"/>
</dbReference>
<evidence type="ECO:0000313" key="4">
    <source>
        <dbReference type="EMBL" id="KRT13742.1"/>
    </source>
</evidence>
<feature type="domain" description="HTH deoR-type" evidence="3">
    <location>
        <begin position="14"/>
        <end position="69"/>
    </location>
</feature>
<sequence length="243" mass="27981">MSSNNQYQSGSATRLRRLIALLTVLQTKRIVNATHLATRFKVSTRTVYRDIKLLEEAGVPVFTEEGKGFSLVEGYKISPLLFTESEAAAVITAEKLVAGNNDASLVRNYRNATDKVKAVLRYAEKEKMNLLSERVKVYVNNDEKPSSSHLTELQQALTDYKLIKIQYCALKENEITERVVEPFALFYAANKWLLLAFCRLRKDYRFFRVDRFQSFHILAERFEPHKMTISQYLNGLAEESRNP</sequence>
<reference evidence="4 5" key="1">
    <citation type="submission" date="2015-11" db="EMBL/GenBank/DDBJ databases">
        <title>Sequence of Pedobacter ginsenosidimutans.</title>
        <authorList>
            <person name="Carson E."/>
            <person name="Keyser V."/>
            <person name="Newman J."/>
            <person name="Miller J."/>
        </authorList>
    </citation>
    <scope>NUCLEOTIDE SEQUENCE [LARGE SCALE GENOMIC DNA]</scope>
    <source>
        <strain evidence="4 5">KACC 14530</strain>
    </source>
</reference>
<dbReference type="InterPro" id="IPR026881">
    <property type="entry name" value="WYL_dom"/>
</dbReference>
<dbReference type="InterPro" id="IPR001034">
    <property type="entry name" value="DeoR_HTH"/>
</dbReference>
<dbReference type="InterPro" id="IPR036390">
    <property type="entry name" value="WH_DNA-bd_sf"/>
</dbReference>
<protein>
    <submittedName>
        <fullName evidence="4">DNA-binding transcriptional regulator</fullName>
    </submittedName>
</protein>
<keyword evidence="4" id="KW-0238">DNA-binding</keyword>
<dbReference type="GO" id="GO:0003677">
    <property type="term" value="F:DNA binding"/>
    <property type="evidence" value="ECO:0007669"/>
    <property type="project" value="UniProtKB-KW"/>
</dbReference>
<dbReference type="AlphaFoldDB" id="A0A0T5VIP1"/>
<organism evidence="4 5">
    <name type="scientific">Pedobacter ginsenosidimutans</name>
    <dbReference type="NCBI Taxonomy" id="687842"/>
    <lineage>
        <taxon>Bacteria</taxon>
        <taxon>Pseudomonadati</taxon>
        <taxon>Bacteroidota</taxon>
        <taxon>Sphingobacteriia</taxon>
        <taxon>Sphingobacteriales</taxon>
        <taxon>Sphingobacteriaceae</taxon>
        <taxon>Pedobacter</taxon>
    </lineage>
</organism>
<dbReference type="OrthoDB" id="9815009at2"/>
<accession>A0A0T5VIP1</accession>
<proteinExistence type="predicted"/>
<gene>
    <name evidence="4" type="ORF">ASU31_22980</name>
</gene>
<evidence type="ECO:0000256" key="1">
    <source>
        <dbReference type="ARBA" id="ARBA00023015"/>
    </source>
</evidence>
<dbReference type="InterPro" id="IPR013196">
    <property type="entry name" value="HTH_11"/>
</dbReference>
<keyword evidence="2" id="KW-0804">Transcription</keyword>